<reference evidence="3" key="1">
    <citation type="submission" date="2016-06" db="UniProtKB">
        <authorList>
            <consortium name="WormBaseParasite"/>
        </authorList>
    </citation>
    <scope>IDENTIFICATION</scope>
</reference>
<dbReference type="WBParaSite" id="nOo.2.0.1.t09953-RA">
    <property type="protein sequence ID" value="nOo.2.0.1.t09953-RA"/>
    <property type="gene ID" value="nOo.2.0.1.g09953"/>
</dbReference>
<gene>
    <name evidence="1" type="ORF">NOO_LOCUS9953</name>
</gene>
<dbReference type="EMBL" id="UYRW01005256">
    <property type="protein sequence ID" value="VDM93652.1"/>
    <property type="molecule type" value="Genomic_DNA"/>
</dbReference>
<protein>
    <submittedName>
        <fullName evidence="3">Helitron_like_N domain-containing protein</fullName>
    </submittedName>
</protein>
<proteinExistence type="predicted"/>
<organism evidence="3">
    <name type="scientific">Onchocerca ochengi</name>
    <name type="common">Filarial nematode worm</name>
    <dbReference type="NCBI Taxonomy" id="42157"/>
    <lineage>
        <taxon>Eukaryota</taxon>
        <taxon>Metazoa</taxon>
        <taxon>Ecdysozoa</taxon>
        <taxon>Nematoda</taxon>
        <taxon>Chromadorea</taxon>
        <taxon>Rhabditida</taxon>
        <taxon>Spirurina</taxon>
        <taxon>Spiruromorpha</taxon>
        <taxon>Filarioidea</taxon>
        <taxon>Onchocercidae</taxon>
        <taxon>Onchocerca</taxon>
    </lineage>
</organism>
<accession>A0A182EP96</accession>
<dbReference type="OrthoDB" id="5850448at2759"/>
<dbReference type="Proteomes" id="UP000271087">
    <property type="component" value="Unassembled WGS sequence"/>
</dbReference>
<sequence length="173" mass="20362">MYILTDSTECFILLIITDPDHPRAKGNVRWYENLLEDDGVRRIDMRRNIPLINNIRHENDRKHIYEALCRHEIPVDMKAQSRLYCYYKMDHPYLRLAPFKVEIVRQNPLVVLFHDIISDEEARIIEMLAVPKACLSFLFCIMVLCAHSQETKGRGRGKWVIVFTGRIAISNFS</sequence>
<evidence type="ECO:0000313" key="3">
    <source>
        <dbReference type="WBParaSite" id="nOo.2.0.1.t09953-RA"/>
    </source>
</evidence>
<keyword evidence="2" id="KW-1185">Reference proteome</keyword>
<reference evidence="1 2" key="2">
    <citation type="submission" date="2018-08" db="EMBL/GenBank/DDBJ databases">
        <authorList>
            <person name="Laetsch R D."/>
            <person name="Stevens L."/>
            <person name="Kumar S."/>
            <person name="Blaxter L. M."/>
        </authorList>
    </citation>
    <scope>NUCLEOTIDE SEQUENCE [LARGE SCALE GENOMIC DNA]</scope>
</reference>
<evidence type="ECO:0000313" key="1">
    <source>
        <dbReference type="EMBL" id="VDM93652.1"/>
    </source>
</evidence>
<dbReference type="STRING" id="42157.A0A182EP96"/>
<dbReference type="AlphaFoldDB" id="A0A182EP96"/>
<evidence type="ECO:0000313" key="2">
    <source>
        <dbReference type="Proteomes" id="UP000271087"/>
    </source>
</evidence>
<name>A0A182EP96_ONCOC</name>